<reference evidence="2" key="1">
    <citation type="submission" date="2020-02" db="EMBL/GenBank/DDBJ databases">
        <authorList>
            <person name="Scholz U."/>
            <person name="Mascher M."/>
            <person name="Fiebig A."/>
        </authorList>
    </citation>
    <scope>NUCLEOTIDE SEQUENCE</scope>
</reference>
<proteinExistence type="predicted"/>
<dbReference type="EMBL" id="LR746269">
    <property type="protein sequence ID" value="CAA7397136.1"/>
    <property type="molecule type" value="Genomic_DNA"/>
</dbReference>
<dbReference type="PANTHER" id="PTHR46890:SF48">
    <property type="entry name" value="RNA-DIRECTED DNA POLYMERASE"/>
    <property type="match status" value="1"/>
</dbReference>
<dbReference type="InterPro" id="IPR052343">
    <property type="entry name" value="Retrotransposon-Effector_Assoc"/>
</dbReference>
<dbReference type="PANTHER" id="PTHR46890">
    <property type="entry name" value="NON-LTR RETROLELEMENT REVERSE TRANSCRIPTASE-LIKE PROTEIN-RELATED"/>
    <property type="match status" value="1"/>
</dbReference>
<sequence length="232" mass="26710">MIMTHPVCKRQELCTLLSSQPIEISEDILSSISSLVTHQEIKDIMTIPTREVIRDVVFSISRNRALGPNGFPIHFYTSCWDIVGTDIVHAVKEFFCRKVFPRSWKATFITLISKVTNPTSFSDFRPISLCNVCYKIQCGFVKGRHIHDNIILVHELTQSLDQDIRGSNVIIKLDMEKAFHRIEWKFLTEILRRFGFTDKFIDLVDACVKENHFSLLVNGTSTPFFTITRGLQ</sequence>
<protein>
    <recommendedName>
        <fullName evidence="1">Reverse transcriptase domain-containing protein</fullName>
    </recommendedName>
</protein>
<dbReference type="SUPFAM" id="SSF56672">
    <property type="entry name" value="DNA/RNA polymerases"/>
    <property type="match status" value="1"/>
</dbReference>
<evidence type="ECO:0000259" key="1">
    <source>
        <dbReference type="Pfam" id="PF00078"/>
    </source>
</evidence>
<name>A0A7I8KIN9_SPIIN</name>
<dbReference type="OrthoDB" id="785900at2759"/>
<dbReference type="InterPro" id="IPR043502">
    <property type="entry name" value="DNA/RNA_pol_sf"/>
</dbReference>
<gene>
    <name evidence="2" type="ORF">SI8410_06007801</name>
</gene>
<keyword evidence="3" id="KW-1185">Reference proteome</keyword>
<feature type="domain" description="Reverse transcriptase" evidence="1">
    <location>
        <begin position="122"/>
        <end position="220"/>
    </location>
</feature>
<organism evidence="2 3">
    <name type="scientific">Spirodela intermedia</name>
    <name type="common">Intermediate duckweed</name>
    <dbReference type="NCBI Taxonomy" id="51605"/>
    <lineage>
        <taxon>Eukaryota</taxon>
        <taxon>Viridiplantae</taxon>
        <taxon>Streptophyta</taxon>
        <taxon>Embryophyta</taxon>
        <taxon>Tracheophyta</taxon>
        <taxon>Spermatophyta</taxon>
        <taxon>Magnoliopsida</taxon>
        <taxon>Liliopsida</taxon>
        <taxon>Araceae</taxon>
        <taxon>Lemnoideae</taxon>
        <taxon>Spirodela</taxon>
    </lineage>
</organism>
<dbReference type="InterPro" id="IPR000477">
    <property type="entry name" value="RT_dom"/>
</dbReference>
<dbReference type="Proteomes" id="UP000663760">
    <property type="component" value="Chromosome 6"/>
</dbReference>
<accession>A0A7I8KIN9</accession>
<dbReference type="Pfam" id="PF00078">
    <property type="entry name" value="RVT_1"/>
    <property type="match status" value="1"/>
</dbReference>
<evidence type="ECO:0000313" key="3">
    <source>
        <dbReference type="Proteomes" id="UP000663760"/>
    </source>
</evidence>
<dbReference type="AlphaFoldDB" id="A0A7I8KIN9"/>
<evidence type="ECO:0000313" key="2">
    <source>
        <dbReference type="EMBL" id="CAA7397136.1"/>
    </source>
</evidence>